<evidence type="ECO:0000313" key="2">
    <source>
        <dbReference type="EMBL" id="CAI0651045.1"/>
    </source>
</evidence>
<feature type="compositionally biased region" description="Polar residues" evidence="1">
    <location>
        <begin position="172"/>
        <end position="181"/>
    </location>
</feature>
<reference evidence="2" key="1">
    <citation type="submission" date="2022-08" db="EMBL/GenBank/DDBJ databases">
        <authorList>
            <person name="Giroux E."/>
            <person name="Giroux E."/>
        </authorList>
    </citation>
    <scope>NUCLEOTIDE SEQUENCE</scope>
    <source>
        <strain evidence="2">H1091258</strain>
    </source>
</reference>
<evidence type="ECO:0000313" key="3">
    <source>
        <dbReference type="Proteomes" id="UP001152533"/>
    </source>
</evidence>
<dbReference type="EMBL" id="CAMGZC010000991">
    <property type="protein sequence ID" value="CAI0651045.1"/>
    <property type="molecule type" value="Genomic_DNA"/>
</dbReference>
<dbReference type="Proteomes" id="UP001152533">
    <property type="component" value="Unassembled WGS sequence"/>
</dbReference>
<sequence length="319" mass="35540">MAEALGIASGVIAVVDMATKVGGGGFKLKRLLEEFNDVPYTLLQKAEQIQEWDELFNEAERQIPPDAPPALIRNKTLLQKYAAKFRTISAELQAIVDKLLDQSTNSRRYKRKMGAAKAVLRKDDIKALDGKLDEALKQFQFSLSLYTAATLMTNPILSIETQPGDSEKENDYQQQYSGTASNDEDTSSSLTSHSDSHDGTVIYTISDLSDIFTIPHSRTIFGRLRFALGSREGLQIALRTPDWLSSSVYSVIASKSIAGWNVNFRAYEIVPNFTTVGLTDLLRDDDALGILNFLDERKMTPYVRDVNGHSLLLLVFIHQ</sequence>
<keyword evidence="3" id="KW-1185">Reference proteome</keyword>
<gene>
    <name evidence="2" type="ORF">CGXH109_LOCUS102250</name>
</gene>
<feature type="region of interest" description="Disordered" evidence="1">
    <location>
        <begin position="160"/>
        <end position="195"/>
    </location>
</feature>
<accession>A0A9W4WJF6</accession>
<protein>
    <submittedName>
        <fullName evidence="2">Uncharacterized protein</fullName>
    </submittedName>
</protein>
<organism evidence="2 3">
    <name type="scientific">Colletotrichum noveboracense</name>
    <dbReference type="NCBI Taxonomy" id="2664923"/>
    <lineage>
        <taxon>Eukaryota</taxon>
        <taxon>Fungi</taxon>
        <taxon>Dikarya</taxon>
        <taxon>Ascomycota</taxon>
        <taxon>Pezizomycotina</taxon>
        <taxon>Sordariomycetes</taxon>
        <taxon>Hypocreomycetidae</taxon>
        <taxon>Glomerellales</taxon>
        <taxon>Glomerellaceae</taxon>
        <taxon>Colletotrichum</taxon>
        <taxon>Colletotrichum gloeosporioides species complex</taxon>
    </lineage>
</organism>
<comment type="caution">
    <text evidence="2">The sequence shown here is derived from an EMBL/GenBank/DDBJ whole genome shotgun (WGS) entry which is preliminary data.</text>
</comment>
<dbReference type="AlphaFoldDB" id="A0A9W4WJF6"/>
<name>A0A9W4WJF6_9PEZI</name>
<proteinExistence type="predicted"/>
<evidence type="ECO:0000256" key="1">
    <source>
        <dbReference type="SAM" id="MobiDB-lite"/>
    </source>
</evidence>